<accession>A0AAW2IIS5</accession>
<sequence>MIFRIAKNLSRLRNVPYRREALQAGALMATGDLIAQCYVEKKEWKKVDVERTEKFFLIGAFVIGPPLGKWYSVLHRIFGKGVKFAALKKVTIDQLLFAPIFTGMVLSVINFTNHFSVESMIAKVKEDYPDVIKNNYKVWPAVQLFNFYMVPLKYQVFAVQIVAILWNTYISWKTNFVKPKD</sequence>
<dbReference type="GO" id="GO:0015267">
    <property type="term" value="F:channel activity"/>
    <property type="evidence" value="ECO:0007669"/>
    <property type="project" value="TreeGrafter"/>
</dbReference>
<evidence type="ECO:0000256" key="5">
    <source>
        <dbReference type="ARBA" id="ARBA00023136"/>
    </source>
</evidence>
<dbReference type="GO" id="GO:1901858">
    <property type="term" value="P:regulation of mitochondrial DNA metabolic process"/>
    <property type="evidence" value="ECO:0007669"/>
    <property type="project" value="TreeGrafter"/>
</dbReference>
<feature type="transmembrane region" description="Helical" evidence="7">
    <location>
        <begin position="95"/>
        <end position="112"/>
    </location>
</feature>
<comment type="subcellular location">
    <subcellularLocation>
        <location evidence="1">Membrane</location>
        <topology evidence="1">Multi-pass membrane protein</topology>
    </subcellularLocation>
</comment>
<keyword evidence="3 7" id="KW-0812">Transmembrane</keyword>
<dbReference type="PANTHER" id="PTHR11266">
    <property type="entry name" value="PEROXISOMAL MEMBRANE PROTEIN 2, PXMP2 MPV17"/>
    <property type="match status" value="1"/>
</dbReference>
<dbReference type="InterPro" id="IPR007248">
    <property type="entry name" value="Mpv17_PMP22"/>
</dbReference>
<comment type="similarity">
    <text evidence="2 7">Belongs to the peroxisomal membrane protein PXMP2/4 family.</text>
</comment>
<evidence type="ECO:0000256" key="1">
    <source>
        <dbReference type="ARBA" id="ARBA00004141"/>
    </source>
</evidence>
<evidence type="ECO:0000256" key="6">
    <source>
        <dbReference type="ARBA" id="ARBA00049743"/>
    </source>
</evidence>
<evidence type="ECO:0000256" key="3">
    <source>
        <dbReference type="ARBA" id="ARBA00022692"/>
    </source>
</evidence>
<dbReference type="Pfam" id="PF04117">
    <property type="entry name" value="Mpv17_PMP22"/>
    <property type="match status" value="1"/>
</dbReference>
<evidence type="ECO:0000313" key="8">
    <source>
        <dbReference type="EMBL" id="KAL0281410.1"/>
    </source>
</evidence>
<feature type="transmembrane region" description="Helical" evidence="7">
    <location>
        <begin position="154"/>
        <end position="172"/>
    </location>
</feature>
<protein>
    <recommendedName>
        <fullName evidence="6">Mitochondrial inner membrane protein Mpv17</fullName>
    </recommendedName>
</protein>
<organism evidence="8">
    <name type="scientific">Menopon gallinae</name>
    <name type="common">poultry shaft louse</name>
    <dbReference type="NCBI Taxonomy" id="328185"/>
    <lineage>
        <taxon>Eukaryota</taxon>
        <taxon>Metazoa</taxon>
        <taxon>Ecdysozoa</taxon>
        <taxon>Arthropoda</taxon>
        <taxon>Hexapoda</taxon>
        <taxon>Insecta</taxon>
        <taxon>Pterygota</taxon>
        <taxon>Neoptera</taxon>
        <taxon>Paraneoptera</taxon>
        <taxon>Psocodea</taxon>
        <taxon>Troctomorpha</taxon>
        <taxon>Phthiraptera</taxon>
        <taxon>Amblycera</taxon>
        <taxon>Menoponidae</taxon>
        <taxon>Menopon</taxon>
    </lineage>
</organism>
<dbReference type="EMBL" id="JARGDH010000001">
    <property type="protein sequence ID" value="KAL0281410.1"/>
    <property type="molecule type" value="Genomic_DNA"/>
</dbReference>
<gene>
    <name evidence="8" type="ORF">PYX00_002404</name>
</gene>
<dbReference type="GO" id="GO:0005739">
    <property type="term" value="C:mitochondrion"/>
    <property type="evidence" value="ECO:0007669"/>
    <property type="project" value="TreeGrafter"/>
</dbReference>
<dbReference type="AlphaFoldDB" id="A0AAW2IIS5"/>
<dbReference type="GO" id="GO:0016020">
    <property type="term" value="C:membrane"/>
    <property type="evidence" value="ECO:0007669"/>
    <property type="project" value="UniProtKB-SubCell"/>
</dbReference>
<evidence type="ECO:0000256" key="2">
    <source>
        <dbReference type="ARBA" id="ARBA00006824"/>
    </source>
</evidence>
<comment type="caution">
    <text evidence="8">The sequence shown here is derived from an EMBL/GenBank/DDBJ whole genome shotgun (WGS) entry which is preliminary data.</text>
</comment>
<dbReference type="PANTHER" id="PTHR11266:SF17">
    <property type="entry name" value="PROTEIN MPV17"/>
    <property type="match status" value="1"/>
</dbReference>
<keyword evidence="5 7" id="KW-0472">Membrane</keyword>
<evidence type="ECO:0000256" key="7">
    <source>
        <dbReference type="RuleBase" id="RU363053"/>
    </source>
</evidence>
<name>A0AAW2IIS5_9NEOP</name>
<keyword evidence="4 7" id="KW-1133">Transmembrane helix</keyword>
<feature type="transmembrane region" description="Helical" evidence="7">
    <location>
        <begin position="55"/>
        <end position="74"/>
    </location>
</feature>
<reference evidence="8" key="1">
    <citation type="journal article" date="2024" name="Gigascience">
        <title>Chromosome-level genome of the poultry shaft louse Menopon gallinae provides insight into the host-switching and adaptive evolution of parasitic lice.</title>
        <authorList>
            <person name="Xu Y."/>
            <person name="Ma L."/>
            <person name="Liu S."/>
            <person name="Liang Y."/>
            <person name="Liu Q."/>
            <person name="He Z."/>
            <person name="Tian L."/>
            <person name="Duan Y."/>
            <person name="Cai W."/>
            <person name="Li H."/>
            <person name="Song F."/>
        </authorList>
    </citation>
    <scope>NUCLEOTIDE SEQUENCE</scope>
    <source>
        <strain evidence="8">Cailab_2023a</strain>
    </source>
</reference>
<proteinExistence type="inferred from homology"/>
<evidence type="ECO:0000256" key="4">
    <source>
        <dbReference type="ARBA" id="ARBA00022989"/>
    </source>
</evidence>